<dbReference type="Pfam" id="PF00632">
    <property type="entry name" value="HECT"/>
    <property type="match status" value="1"/>
</dbReference>
<gene>
    <name evidence="7" type="ORF">PUN28_002130</name>
</gene>
<dbReference type="GO" id="GO:0005634">
    <property type="term" value="C:nucleus"/>
    <property type="evidence" value="ECO:0007669"/>
    <property type="project" value="TreeGrafter"/>
</dbReference>
<evidence type="ECO:0000313" key="7">
    <source>
        <dbReference type="EMBL" id="KAL0130295.1"/>
    </source>
</evidence>
<dbReference type="EC" id="2.3.2.26" evidence="3"/>
<dbReference type="InterPro" id="IPR000569">
    <property type="entry name" value="HECT_dom"/>
</dbReference>
<protein>
    <recommendedName>
        <fullName evidence="3">HECT-type E3 ubiquitin transferase</fullName>
        <ecNumber evidence="3">2.3.2.26</ecNumber>
    </recommendedName>
</protein>
<dbReference type="GO" id="GO:0000209">
    <property type="term" value="P:protein polyubiquitination"/>
    <property type="evidence" value="ECO:0007669"/>
    <property type="project" value="TreeGrafter"/>
</dbReference>
<dbReference type="InterPro" id="IPR035983">
    <property type="entry name" value="Hect_E3_ubiquitin_ligase"/>
</dbReference>
<comment type="pathway">
    <text evidence="2">Protein modification; protein ubiquitination.</text>
</comment>
<comment type="catalytic activity">
    <reaction evidence="1">
        <text>S-ubiquitinyl-[E2 ubiquitin-conjugating enzyme]-L-cysteine + [acceptor protein]-L-lysine = [E2 ubiquitin-conjugating enzyme]-L-cysteine + N(6)-ubiquitinyl-[acceptor protein]-L-lysine.</text>
        <dbReference type="EC" id="2.3.2.26"/>
    </reaction>
</comment>
<keyword evidence="4" id="KW-0808">Transferase</keyword>
<evidence type="ECO:0000256" key="3">
    <source>
        <dbReference type="ARBA" id="ARBA00012485"/>
    </source>
</evidence>
<dbReference type="PANTHER" id="PTHR11254:SF67">
    <property type="entry name" value="E3 UBIQUITIN-PROTEIN LIGASE HUWE1"/>
    <property type="match status" value="1"/>
</dbReference>
<dbReference type="PANTHER" id="PTHR11254">
    <property type="entry name" value="HECT DOMAIN UBIQUITIN-PROTEIN LIGASE"/>
    <property type="match status" value="1"/>
</dbReference>
<feature type="domain" description="HECT" evidence="6">
    <location>
        <begin position="13"/>
        <end position="70"/>
    </location>
</feature>
<evidence type="ECO:0000259" key="6">
    <source>
        <dbReference type="Pfam" id="PF00632"/>
    </source>
</evidence>
<keyword evidence="5" id="KW-0833">Ubl conjugation pathway</keyword>
<evidence type="ECO:0000256" key="4">
    <source>
        <dbReference type="ARBA" id="ARBA00022679"/>
    </source>
</evidence>
<evidence type="ECO:0000256" key="2">
    <source>
        <dbReference type="ARBA" id="ARBA00004906"/>
    </source>
</evidence>
<dbReference type="EMBL" id="JADYXP020000002">
    <property type="protein sequence ID" value="KAL0130295.1"/>
    <property type="molecule type" value="Genomic_DNA"/>
</dbReference>
<dbReference type="GO" id="GO:0005737">
    <property type="term" value="C:cytoplasm"/>
    <property type="evidence" value="ECO:0007669"/>
    <property type="project" value="TreeGrafter"/>
</dbReference>
<proteinExistence type="predicted"/>
<dbReference type="AlphaFoldDB" id="A0AAW2GSU4"/>
<evidence type="ECO:0000256" key="5">
    <source>
        <dbReference type="ARBA" id="ARBA00022786"/>
    </source>
</evidence>
<evidence type="ECO:0000313" key="8">
    <source>
        <dbReference type="Proteomes" id="UP001430953"/>
    </source>
</evidence>
<accession>A0AAW2GSU4</accession>
<dbReference type="GO" id="GO:0006511">
    <property type="term" value="P:ubiquitin-dependent protein catabolic process"/>
    <property type="evidence" value="ECO:0007669"/>
    <property type="project" value="TreeGrafter"/>
</dbReference>
<dbReference type="SUPFAM" id="SSF56204">
    <property type="entry name" value="Hect, E3 ligase catalytic domain"/>
    <property type="match status" value="1"/>
</dbReference>
<dbReference type="Proteomes" id="UP001430953">
    <property type="component" value="Unassembled WGS sequence"/>
</dbReference>
<sequence>MKNTKLIYIGLVCQMQSNAFLEGLCDIIRRRLISVFNEQEQLINGVSNINTDYLKENTDYHKQTATSLQFLQFVSDIPSVGLQGFSALEGMNSV</sequence>
<dbReference type="GO" id="GO:0009966">
    <property type="term" value="P:regulation of signal transduction"/>
    <property type="evidence" value="ECO:0007669"/>
    <property type="project" value="UniProtKB-ARBA"/>
</dbReference>
<name>A0AAW2GSU4_9HYME</name>
<dbReference type="InterPro" id="IPR050409">
    <property type="entry name" value="E3_ubiq-protein_ligase"/>
</dbReference>
<reference evidence="7 8" key="1">
    <citation type="submission" date="2023-03" db="EMBL/GenBank/DDBJ databases">
        <title>High recombination rates correlate with genetic variation in Cardiocondyla obscurior ants.</title>
        <authorList>
            <person name="Errbii M."/>
        </authorList>
    </citation>
    <scope>NUCLEOTIDE SEQUENCE [LARGE SCALE GENOMIC DNA]</scope>
    <source>
        <strain evidence="7">Alpha-2009</strain>
        <tissue evidence="7">Whole body</tissue>
    </source>
</reference>
<organism evidence="7 8">
    <name type="scientific">Cardiocondyla obscurior</name>
    <dbReference type="NCBI Taxonomy" id="286306"/>
    <lineage>
        <taxon>Eukaryota</taxon>
        <taxon>Metazoa</taxon>
        <taxon>Ecdysozoa</taxon>
        <taxon>Arthropoda</taxon>
        <taxon>Hexapoda</taxon>
        <taxon>Insecta</taxon>
        <taxon>Pterygota</taxon>
        <taxon>Neoptera</taxon>
        <taxon>Endopterygota</taxon>
        <taxon>Hymenoptera</taxon>
        <taxon>Apocrita</taxon>
        <taxon>Aculeata</taxon>
        <taxon>Formicoidea</taxon>
        <taxon>Formicidae</taxon>
        <taxon>Myrmicinae</taxon>
        <taxon>Cardiocondyla</taxon>
    </lineage>
</organism>
<evidence type="ECO:0000256" key="1">
    <source>
        <dbReference type="ARBA" id="ARBA00000885"/>
    </source>
</evidence>
<dbReference type="GO" id="GO:0061630">
    <property type="term" value="F:ubiquitin protein ligase activity"/>
    <property type="evidence" value="ECO:0007669"/>
    <property type="project" value="UniProtKB-EC"/>
</dbReference>
<keyword evidence="8" id="KW-1185">Reference proteome</keyword>
<comment type="caution">
    <text evidence="7">The sequence shown here is derived from an EMBL/GenBank/DDBJ whole genome shotgun (WGS) entry which is preliminary data.</text>
</comment>